<name>A0ABT6YUI9_9BACT</name>
<evidence type="ECO:0000313" key="18">
    <source>
        <dbReference type="Proteomes" id="UP001236569"/>
    </source>
</evidence>
<evidence type="ECO:0000256" key="5">
    <source>
        <dbReference type="ARBA" id="ARBA00022692"/>
    </source>
</evidence>
<evidence type="ECO:0000256" key="14">
    <source>
        <dbReference type="SAM" id="SignalP"/>
    </source>
</evidence>
<comment type="subcellular location">
    <subcellularLocation>
        <location evidence="1 12">Cell outer membrane</location>
        <topology evidence="1 12">Multi-pass membrane protein</topology>
    </subcellularLocation>
</comment>
<gene>
    <name evidence="17" type="ORF">QM480_20855</name>
</gene>
<evidence type="ECO:0000259" key="16">
    <source>
        <dbReference type="Pfam" id="PF07715"/>
    </source>
</evidence>
<dbReference type="SUPFAM" id="SSF49464">
    <property type="entry name" value="Carboxypeptidase regulatory domain-like"/>
    <property type="match status" value="1"/>
</dbReference>
<dbReference type="Proteomes" id="UP001236569">
    <property type="component" value="Unassembled WGS sequence"/>
</dbReference>
<evidence type="ECO:0000256" key="2">
    <source>
        <dbReference type="ARBA" id="ARBA00022448"/>
    </source>
</evidence>
<dbReference type="InterPro" id="IPR036942">
    <property type="entry name" value="Beta-barrel_TonB_sf"/>
</dbReference>
<keyword evidence="6 14" id="KW-0732">Signal</keyword>
<keyword evidence="4" id="KW-0410">Iron transport</keyword>
<keyword evidence="8" id="KW-0406">Ion transport</keyword>
<feature type="domain" description="TonB-dependent receptor-like beta-barrel" evidence="15">
    <location>
        <begin position="450"/>
        <end position="899"/>
    </location>
</feature>
<evidence type="ECO:0000313" key="17">
    <source>
        <dbReference type="EMBL" id="MDI9866801.1"/>
    </source>
</evidence>
<evidence type="ECO:0000256" key="1">
    <source>
        <dbReference type="ARBA" id="ARBA00004571"/>
    </source>
</evidence>
<dbReference type="Pfam" id="PF07715">
    <property type="entry name" value="Plug"/>
    <property type="match status" value="1"/>
</dbReference>
<dbReference type="RefSeq" id="WP_283371545.1">
    <property type="nucleotide sequence ID" value="NZ_JASHID010000020.1"/>
</dbReference>
<dbReference type="Gene3D" id="2.40.170.20">
    <property type="entry name" value="TonB-dependent receptor, beta-barrel domain"/>
    <property type="match status" value="1"/>
</dbReference>
<feature type="chain" id="PRO_5047020453" evidence="14">
    <location>
        <begin position="26"/>
        <end position="954"/>
    </location>
</feature>
<evidence type="ECO:0000256" key="8">
    <source>
        <dbReference type="ARBA" id="ARBA00023065"/>
    </source>
</evidence>
<keyword evidence="9 13" id="KW-0798">TonB box</keyword>
<evidence type="ECO:0000256" key="12">
    <source>
        <dbReference type="PROSITE-ProRule" id="PRU01360"/>
    </source>
</evidence>
<dbReference type="InterPro" id="IPR000531">
    <property type="entry name" value="Beta-barrel_TonB"/>
</dbReference>
<keyword evidence="7" id="KW-0408">Iron</keyword>
<dbReference type="InterPro" id="IPR008969">
    <property type="entry name" value="CarboxyPept-like_regulatory"/>
</dbReference>
<dbReference type="Gene3D" id="2.170.130.10">
    <property type="entry name" value="TonB-dependent receptor, plug domain"/>
    <property type="match status" value="1"/>
</dbReference>
<keyword evidence="2 12" id="KW-0813">Transport</keyword>
<evidence type="ECO:0000256" key="7">
    <source>
        <dbReference type="ARBA" id="ARBA00023004"/>
    </source>
</evidence>
<dbReference type="InterPro" id="IPR039426">
    <property type="entry name" value="TonB-dep_rcpt-like"/>
</dbReference>
<evidence type="ECO:0000256" key="11">
    <source>
        <dbReference type="ARBA" id="ARBA00023237"/>
    </source>
</evidence>
<comment type="caution">
    <text evidence="17">The sequence shown here is derived from an EMBL/GenBank/DDBJ whole genome shotgun (WGS) entry which is preliminary data.</text>
</comment>
<keyword evidence="3 12" id="KW-1134">Transmembrane beta strand</keyword>
<dbReference type="SUPFAM" id="SSF56935">
    <property type="entry name" value="Porins"/>
    <property type="match status" value="1"/>
</dbReference>
<dbReference type="PANTHER" id="PTHR32552:SF89">
    <property type="entry name" value="CATECHOLATE SIDEROPHORE RECEPTOR FIU"/>
    <property type="match status" value="1"/>
</dbReference>
<feature type="signal peptide" evidence="14">
    <location>
        <begin position="1"/>
        <end position="25"/>
    </location>
</feature>
<feature type="domain" description="TonB-dependent receptor plug" evidence="16">
    <location>
        <begin position="119"/>
        <end position="232"/>
    </location>
</feature>
<organism evidence="17 18">
    <name type="scientific">Flectobacillus longus</name>
    <dbReference type="NCBI Taxonomy" id="2984207"/>
    <lineage>
        <taxon>Bacteria</taxon>
        <taxon>Pseudomonadati</taxon>
        <taxon>Bacteroidota</taxon>
        <taxon>Cytophagia</taxon>
        <taxon>Cytophagales</taxon>
        <taxon>Flectobacillaceae</taxon>
        <taxon>Flectobacillus</taxon>
    </lineage>
</organism>
<dbReference type="PANTHER" id="PTHR32552">
    <property type="entry name" value="FERRICHROME IRON RECEPTOR-RELATED"/>
    <property type="match status" value="1"/>
</dbReference>
<comment type="similarity">
    <text evidence="12 13">Belongs to the TonB-dependent receptor family.</text>
</comment>
<accession>A0ABT6YUI9</accession>
<reference evidence="17 18" key="1">
    <citation type="submission" date="2023-05" db="EMBL/GenBank/DDBJ databases">
        <title>Novel species of genus Flectobacillus isolated from stream in China.</title>
        <authorList>
            <person name="Lu H."/>
        </authorList>
    </citation>
    <scope>NUCLEOTIDE SEQUENCE [LARGE SCALE GENOMIC DNA]</scope>
    <source>
        <strain evidence="17 18">DC10W</strain>
    </source>
</reference>
<dbReference type="Pfam" id="PF00593">
    <property type="entry name" value="TonB_dep_Rec_b-barrel"/>
    <property type="match status" value="1"/>
</dbReference>
<keyword evidence="18" id="KW-1185">Reference proteome</keyword>
<evidence type="ECO:0000256" key="3">
    <source>
        <dbReference type="ARBA" id="ARBA00022452"/>
    </source>
</evidence>
<keyword evidence="17" id="KW-0675">Receptor</keyword>
<dbReference type="Pfam" id="PF13715">
    <property type="entry name" value="CarbopepD_reg_2"/>
    <property type="match status" value="1"/>
</dbReference>
<evidence type="ECO:0000256" key="9">
    <source>
        <dbReference type="ARBA" id="ARBA00023077"/>
    </source>
</evidence>
<dbReference type="InterPro" id="IPR037066">
    <property type="entry name" value="Plug_dom_sf"/>
</dbReference>
<evidence type="ECO:0000256" key="10">
    <source>
        <dbReference type="ARBA" id="ARBA00023136"/>
    </source>
</evidence>
<protein>
    <submittedName>
        <fullName evidence="17">TonB-dependent receptor</fullName>
    </submittedName>
</protein>
<evidence type="ECO:0000259" key="15">
    <source>
        <dbReference type="Pfam" id="PF00593"/>
    </source>
</evidence>
<evidence type="ECO:0000256" key="13">
    <source>
        <dbReference type="RuleBase" id="RU003357"/>
    </source>
</evidence>
<dbReference type="EMBL" id="JASHID010000020">
    <property type="protein sequence ID" value="MDI9866801.1"/>
    <property type="molecule type" value="Genomic_DNA"/>
</dbReference>
<evidence type="ECO:0000256" key="6">
    <source>
        <dbReference type="ARBA" id="ARBA00022729"/>
    </source>
</evidence>
<dbReference type="Gene3D" id="2.60.40.1120">
    <property type="entry name" value="Carboxypeptidase-like, regulatory domain"/>
    <property type="match status" value="1"/>
</dbReference>
<dbReference type="PROSITE" id="PS01156">
    <property type="entry name" value="TONB_DEPENDENT_REC_2"/>
    <property type="match status" value="1"/>
</dbReference>
<keyword evidence="10 12" id="KW-0472">Membrane</keyword>
<dbReference type="InterPro" id="IPR010917">
    <property type="entry name" value="TonB_rcpt_CS"/>
</dbReference>
<dbReference type="PROSITE" id="PS52016">
    <property type="entry name" value="TONB_DEPENDENT_REC_3"/>
    <property type="match status" value="1"/>
</dbReference>
<keyword evidence="11 12" id="KW-0998">Cell outer membrane</keyword>
<proteinExistence type="inferred from homology"/>
<dbReference type="InterPro" id="IPR012910">
    <property type="entry name" value="Plug_dom"/>
</dbReference>
<sequence>MGNNSFTKRIFFVFLVTLINLSVFAQQRKVTGTINAATGQALVGVSVAIKGTSKGTTTDANGKFGIEANSSQTLVFSFVGYQSQSVQVGNRQTIDITLTEATENLDEVIVTGVFDKRTKMESSVAISTMNAKQISSLAITSAADLLKNIPGVYVNNARGEIANTVYSRGIAANSIDNASGYYYVSMQEDGLPLMNVNYGTDNYLRADIMTERLEAVRGGTASILGANAPGGIFNYVSKTGGSTFQGEVRTKLGLEGNGKNPFYRVDATMGGPLSKDGSWTYQVGGFYRVSDGARYPGYASNNGGQLRANVVKNYKSGSLKMFVKVLDDRNAQSEFIPTQGWNNPQVMSGLSTTDSYNLPAVSLTIPINNTGTATFNSKDKYYNRDKTFGVNWVQDLGNDWTFKNDGKISSKHMTGSVPAVVTPFATDNIVFYALPHLLQTGKLGTYTFTDKVTGQNLGTMTFVPNIINGNFAGFKFIPGANNNFPGANVQQNSLFFLPLFYQDIKIDEWMDQFSFTKKLSNMSFNFGGFAASSHVTRAGGQEDSGVGVGTIQDQPHLVDIKLNGLDGKTYQITDPNGFMDLGRGGVTTSDATKSQMALFLGHNWSITPDLNLDWGLRYEHTNYKGSNTPVTRNANENNPAWGGTDGNPLTVYDNGGGTAGTPLPFDKTINTVSFSAGLNYKINEGAAVYVRYSDGKKAPEIGQFFSATSQFLINSLNTDAQHIQQIEAALKLKKNRFSLNVTPFYSYLSNVPNLQFAFQDSNGQNYNPTTQYGKYRTYGIELEGTVAFNENLSLRAQATFQNSKAIEYKTWISSGVNASQDVLLDFSGNETDNNAQVMFGLTPMYQKGKFNTSFNYYYMGSRQANIPNAFKMPAFGQLDWSVGYDVNPKLRLQGNINNVTNVYGVLGWSGPGGFPAALNRQGFTKEYVAANPNAVYSTQGSMPRAYFITASYKF</sequence>
<keyword evidence="5 12" id="KW-0812">Transmembrane</keyword>
<evidence type="ECO:0000256" key="4">
    <source>
        <dbReference type="ARBA" id="ARBA00022496"/>
    </source>
</evidence>